<gene>
    <name evidence="1" type="ORF">EZZ81_07375</name>
</gene>
<accession>A0AA46ZSA2</accession>
<dbReference type="EMBL" id="CP036495">
    <property type="protein sequence ID" value="UZA68051.1"/>
    <property type="molecule type" value="Genomic_DNA"/>
</dbReference>
<dbReference type="Proteomes" id="UP001163644">
    <property type="component" value="Chromosome"/>
</dbReference>
<dbReference type="RefSeq" id="WP_152524521.1">
    <property type="nucleotide sequence ID" value="NZ_CP036495.1"/>
</dbReference>
<evidence type="ECO:0000313" key="2">
    <source>
        <dbReference type="Proteomes" id="UP001163644"/>
    </source>
</evidence>
<name>A0AA46ZSA2_PSEVI</name>
<protein>
    <submittedName>
        <fullName evidence="1">Uncharacterized protein</fullName>
    </submittedName>
</protein>
<sequence length="119" mass="13131">MIVPMLRVGMPPVTLCVPLGLKKQGLKLRANTVCVEETLKGANTPLVESSMKSHLKSAPNQTADHPLNHPLKHLITPRSPAAAMRRKSIDYASVKTGLICDKPPLLPKTGRHYMLRFEM</sequence>
<organism evidence="1 2">
    <name type="scientific">Pseudomonas viridiflava</name>
    <name type="common">Phytomonas viridiflava</name>
    <dbReference type="NCBI Taxonomy" id="33069"/>
    <lineage>
        <taxon>Bacteria</taxon>
        <taxon>Pseudomonadati</taxon>
        <taxon>Pseudomonadota</taxon>
        <taxon>Gammaproteobacteria</taxon>
        <taxon>Pseudomonadales</taxon>
        <taxon>Pseudomonadaceae</taxon>
        <taxon>Pseudomonas</taxon>
    </lineage>
</organism>
<dbReference type="AlphaFoldDB" id="A0AA46ZSA2"/>
<evidence type="ECO:0000313" key="1">
    <source>
        <dbReference type="EMBL" id="UZA68051.1"/>
    </source>
</evidence>
<proteinExistence type="predicted"/>
<reference evidence="1" key="1">
    <citation type="submission" date="2019-02" db="EMBL/GenBank/DDBJ databases">
        <authorList>
            <person name="Lutz S."/>
            <person name="Schori C."/>
            <person name="Ahrens C.H."/>
            <person name="Gueguen E."/>
        </authorList>
    </citation>
    <scope>NUCLEOTIDE SEQUENCE</scope>
    <source>
        <strain evidence="1">Psy35</strain>
    </source>
</reference>